<dbReference type="CDD" id="cd00688">
    <property type="entry name" value="ISOPREN_C2_like"/>
    <property type="match status" value="1"/>
</dbReference>
<keyword evidence="1" id="KW-0732">Signal</keyword>
<protein>
    <recommendedName>
        <fullName evidence="2">SLH domain-containing protein</fullName>
    </recommendedName>
</protein>
<feature type="domain" description="SLH" evidence="2">
    <location>
        <begin position="355"/>
        <end position="413"/>
    </location>
</feature>
<evidence type="ECO:0000256" key="1">
    <source>
        <dbReference type="SAM" id="SignalP"/>
    </source>
</evidence>
<evidence type="ECO:0000313" key="4">
    <source>
        <dbReference type="Proteomes" id="UP000078454"/>
    </source>
</evidence>
<organism evidence="3 4">
    <name type="scientific">Paenibacillus oryzisoli</name>
    <dbReference type="NCBI Taxonomy" id="1850517"/>
    <lineage>
        <taxon>Bacteria</taxon>
        <taxon>Bacillati</taxon>
        <taxon>Bacillota</taxon>
        <taxon>Bacilli</taxon>
        <taxon>Bacillales</taxon>
        <taxon>Paenibacillaceae</taxon>
        <taxon>Paenibacillus</taxon>
    </lineage>
</organism>
<reference evidence="3 4" key="1">
    <citation type="submission" date="2016-05" db="EMBL/GenBank/DDBJ databases">
        <title>Paenibacillus sp. 1ZS3-15 nov., isolated from the rhizosphere soil.</title>
        <authorList>
            <person name="Zhang X.X."/>
            <person name="Zhang J."/>
        </authorList>
    </citation>
    <scope>NUCLEOTIDE SEQUENCE [LARGE SCALE GENOMIC DNA]</scope>
    <source>
        <strain evidence="3 4">1ZS3-15</strain>
    </source>
</reference>
<dbReference type="PANTHER" id="PTHR43308:SF5">
    <property type="entry name" value="S-LAYER PROTEIN _ PEPTIDOGLYCAN ENDO-BETA-N-ACETYLGLUCOSAMINIDASE"/>
    <property type="match status" value="1"/>
</dbReference>
<accession>A0A198AEG3</accession>
<feature type="domain" description="SLH" evidence="2">
    <location>
        <begin position="414"/>
        <end position="477"/>
    </location>
</feature>
<dbReference type="Gene3D" id="1.50.10.20">
    <property type="match status" value="1"/>
</dbReference>
<dbReference type="PROSITE" id="PS51272">
    <property type="entry name" value="SLH"/>
    <property type="match status" value="3"/>
</dbReference>
<dbReference type="Pfam" id="PF00395">
    <property type="entry name" value="SLH"/>
    <property type="match status" value="2"/>
</dbReference>
<dbReference type="PANTHER" id="PTHR43308">
    <property type="entry name" value="OUTER MEMBRANE PROTEIN ALPHA-RELATED"/>
    <property type="match status" value="1"/>
</dbReference>
<gene>
    <name evidence="3" type="ORF">A8708_09115</name>
</gene>
<dbReference type="OrthoDB" id="411361at2"/>
<dbReference type="Proteomes" id="UP000078454">
    <property type="component" value="Unassembled WGS sequence"/>
</dbReference>
<proteinExistence type="predicted"/>
<keyword evidence="4" id="KW-1185">Reference proteome</keyword>
<feature type="chain" id="PRO_5008278036" description="SLH domain-containing protein" evidence="1">
    <location>
        <begin position="29"/>
        <end position="547"/>
    </location>
</feature>
<dbReference type="InterPro" id="IPR008930">
    <property type="entry name" value="Terpenoid_cyclase/PrenylTrfase"/>
</dbReference>
<evidence type="ECO:0000313" key="3">
    <source>
        <dbReference type="EMBL" id="OAS19899.1"/>
    </source>
</evidence>
<dbReference type="EMBL" id="LYPB01000053">
    <property type="protein sequence ID" value="OAS19899.1"/>
    <property type="molecule type" value="Genomic_DNA"/>
</dbReference>
<name>A0A198AEG3_9BACL</name>
<sequence length="547" mass="59382">MKLPYRMFTLFMALFLLASSLHINPVSAMPNAAVDNAVQDTAQYVLQTVQKPEVGSIGGEWAILGLARSSAYVPQSYYDDYYRGVETYVKALNGNLHDKKYTEYSRLIIALTAIGADPSNVGGYNLLKPLGDFDKTIWQGINGPIFALISLDSGNYTIPVNTTAKKQATREMYIDEILSNQLQDGGFALSGTSADPDITGMALQALARYQSNTKVKAATEKAIILLSRIQDNEGGFASLGVSTSESTVQVLMALCELGIDLHDSRFVKNGNTIVDNLLSFYSKGQGFQHTKDGSGATGMSTEQALYGLVNVQRILSGQSSLYRMNDVKLTTSSTHVVANGLANKNKDIKVMPVIAANPSFSDITHHVNQAAISSLASRGIINGLTDNQYAPDQTMTRAEFATIVTKGLGLPLRKQARFDDVPAASWYADYVGAAYSYGIVSGTSDTTFTPNSTITRQEAAVMIANAGKLAGMNTTLSTSEIRDMLAQFGDYTRTAEWSRNALAFNYREHLLSQDMLNIEPTQTVTRAEIAEMLYRLLTAAQLIKEAS</sequence>
<feature type="domain" description="SLH" evidence="2">
    <location>
        <begin position="485"/>
        <end position="547"/>
    </location>
</feature>
<dbReference type="SUPFAM" id="SSF48239">
    <property type="entry name" value="Terpenoid cyclases/Protein prenyltransferases"/>
    <property type="match status" value="1"/>
</dbReference>
<dbReference type="AlphaFoldDB" id="A0A198AEG3"/>
<dbReference type="RefSeq" id="WP_068663462.1">
    <property type="nucleotide sequence ID" value="NZ_LYPB01000053.1"/>
</dbReference>
<comment type="caution">
    <text evidence="3">The sequence shown here is derived from an EMBL/GenBank/DDBJ whole genome shotgun (WGS) entry which is preliminary data.</text>
</comment>
<dbReference type="STRING" id="1850517.A8708_09115"/>
<evidence type="ECO:0000259" key="2">
    <source>
        <dbReference type="PROSITE" id="PS51272"/>
    </source>
</evidence>
<dbReference type="InterPro" id="IPR051465">
    <property type="entry name" value="Cell_Envelope_Struct_Comp"/>
</dbReference>
<dbReference type="InterPro" id="IPR001119">
    <property type="entry name" value="SLH_dom"/>
</dbReference>
<feature type="signal peptide" evidence="1">
    <location>
        <begin position="1"/>
        <end position="28"/>
    </location>
</feature>